<name>A0A447CTD6_9BRAD</name>
<protein>
    <submittedName>
        <fullName evidence="2">Uncharacterized protein</fullName>
    </submittedName>
</protein>
<organism evidence="2 3">
    <name type="scientific">Rhodoplanes serenus</name>
    <dbReference type="NCBI Taxonomy" id="200615"/>
    <lineage>
        <taxon>Bacteria</taxon>
        <taxon>Pseudomonadati</taxon>
        <taxon>Pseudomonadota</taxon>
        <taxon>Alphaproteobacteria</taxon>
        <taxon>Hyphomicrobiales</taxon>
        <taxon>Nitrobacteraceae</taxon>
        <taxon>Rhodoplanes</taxon>
    </lineage>
</organism>
<feature type="region of interest" description="Disordered" evidence="1">
    <location>
        <begin position="1"/>
        <end position="21"/>
    </location>
</feature>
<dbReference type="InterPro" id="IPR003374">
    <property type="entry name" value="ApbE-like_sf"/>
</dbReference>
<dbReference type="SUPFAM" id="SSF143631">
    <property type="entry name" value="ApbE-like"/>
    <property type="match status" value="1"/>
</dbReference>
<proteinExistence type="predicted"/>
<evidence type="ECO:0000313" key="3">
    <source>
        <dbReference type="Proteomes" id="UP000289200"/>
    </source>
</evidence>
<evidence type="ECO:0000313" key="2">
    <source>
        <dbReference type="EMBL" id="VCU08504.1"/>
    </source>
</evidence>
<feature type="compositionally biased region" description="Basic and acidic residues" evidence="1">
    <location>
        <begin position="302"/>
        <end position="318"/>
    </location>
</feature>
<accession>A0A447CTD6</accession>
<feature type="region of interest" description="Disordered" evidence="1">
    <location>
        <begin position="299"/>
        <end position="318"/>
    </location>
</feature>
<dbReference type="Gene3D" id="3.10.520.10">
    <property type="entry name" value="ApbE-like domains"/>
    <property type="match status" value="1"/>
</dbReference>
<dbReference type="PIRSF" id="PIRSF006421">
    <property type="entry name" value="UCP006421"/>
    <property type="match status" value="1"/>
</dbReference>
<feature type="compositionally biased region" description="Low complexity" evidence="1">
    <location>
        <begin position="1"/>
        <end position="12"/>
    </location>
</feature>
<reference evidence="3" key="1">
    <citation type="submission" date="2018-10" db="EMBL/GenBank/DDBJ databases">
        <authorList>
            <person name="Peiro R."/>
            <person name="Begona"/>
            <person name="Cbmso G."/>
            <person name="Lopez M."/>
            <person name="Gonzalez S."/>
            <person name="Sacristan E."/>
            <person name="Castillo E."/>
        </authorList>
    </citation>
    <scope>NUCLEOTIDE SEQUENCE [LARGE SCALE GENOMIC DNA]</scope>
</reference>
<sequence>MSPAAPAGASPPHARVRQPQARLPQVRLLPDGRRLHLQDGPIDLIVEAFGPRDAVETAYRAAVRRLTGLLDALCAELPRLRAAAGPDQPALSDAVARRMAEAVAPHAARGFITPMAAVAGAVADAVLAAMIAASGPALARAYVNNGGDIALHLAPGTSFVTGLVDRPDRPGLFATATIAAEDLVRGIATSGARGRSFSRGIADAVTILARDAATADAAATVVANAVDLDHPGIVRVPACTLQPDSDLGDRLVTRVVPPFLPAEIATALARGVAMAEALRAEGLIAAAALHLQGFTRTVGPLRQDRDTPLVTDRPESPP</sequence>
<dbReference type="InterPro" id="IPR007183">
    <property type="entry name" value="UPF0280"/>
</dbReference>
<keyword evidence="3" id="KW-1185">Reference proteome</keyword>
<comment type="caution">
    <text evidence="2">The sequence shown here is derived from an EMBL/GenBank/DDBJ whole genome shotgun (WGS) entry which is preliminary data.</text>
</comment>
<dbReference type="AlphaFoldDB" id="A0A447CTD6"/>
<dbReference type="EMBL" id="UWOC01000130">
    <property type="protein sequence ID" value="VCU08504.1"/>
    <property type="molecule type" value="Genomic_DNA"/>
</dbReference>
<dbReference type="Proteomes" id="UP000289200">
    <property type="component" value="Unassembled WGS sequence"/>
</dbReference>
<evidence type="ECO:0000256" key="1">
    <source>
        <dbReference type="SAM" id="MobiDB-lite"/>
    </source>
</evidence>
<dbReference type="NCBIfam" id="NF003322">
    <property type="entry name" value="PRK04334.1-2"/>
    <property type="match status" value="1"/>
</dbReference>
<gene>
    <name evidence="2" type="ORF">RHODGE_RHODGE_01673</name>
</gene>